<dbReference type="SUPFAM" id="SSF54782">
    <property type="entry name" value="Porphobilinogen deaminase (hydroxymethylbilane synthase), C-terminal domain"/>
    <property type="match status" value="1"/>
</dbReference>
<dbReference type="PROSITE" id="PS00533">
    <property type="entry name" value="PORPHOBILINOGEN_DEAM"/>
    <property type="match status" value="1"/>
</dbReference>
<dbReference type="InterPro" id="IPR022417">
    <property type="entry name" value="Porphobilin_deaminase_N"/>
</dbReference>
<dbReference type="GO" id="GO:0004418">
    <property type="term" value="F:hydroxymethylbilane synthase activity"/>
    <property type="evidence" value="ECO:0007669"/>
    <property type="project" value="UniProtKB-UniRule"/>
</dbReference>
<comment type="caution">
    <text evidence="12">The sequence shown here is derived from an EMBL/GenBank/DDBJ whole genome shotgun (WGS) entry which is preliminary data.</text>
</comment>
<evidence type="ECO:0000256" key="6">
    <source>
        <dbReference type="ARBA" id="ARBA00022679"/>
    </source>
</evidence>
<dbReference type="GO" id="GO:0005737">
    <property type="term" value="C:cytoplasm"/>
    <property type="evidence" value="ECO:0007669"/>
    <property type="project" value="UniProtKB-UniRule"/>
</dbReference>
<evidence type="ECO:0000256" key="7">
    <source>
        <dbReference type="ARBA" id="ARBA00023244"/>
    </source>
</evidence>
<evidence type="ECO:0000256" key="1">
    <source>
        <dbReference type="ARBA" id="ARBA00001916"/>
    </source>
</evidence>
<accession>A0A021VQ50</accession>
<feature type="domain" description="Porphobilinogen deaminase C-terminal" evidence="11">
    <location>
        <begin position="250"/>
        <end position="286"/>
    </location>
</feature>
<reference evidence="12 13" key="1">
    <citation type="submission" date="2014-01" db="EMBL/GenBank/DDBJ databases">
        <title>Actinotalea ferrariae CF5-4.</title>
        <authorList>
            <person name="Chen F."/>
            <person name="Li Y."/>
            <person name="Wang G."/>
        </authorList>
    </citation>
    <scope>NUCLEOTIDE SEQUENCE [LARGE SCALE GENOMIC DNA]</scope>
    <source>
        <strain evidence="12 13">CF5-4</strain>
    </source>
</reference>
<dbReference type="Gene3D" id="3.30.160.40">
    <property type="entry name" value="Porphobilinogen deaminase, C-terminal domain"/>
    <property type="match status" value="1"/>
</dbReference>
<dbReference type="PRINTS" id="PR00151">
    <property type="entry name" value="PORPHBDMNASE"/>
</dbReference>
<gene>
    <name evidence="12" type="ORF">N866_11065</name>
</gene>
<comment type="catalytic activity">
    <reaction evidence="8">
        <text>4 porphobilinogen + H2O = hydroxymethylbilane + 4 NH4(+)</text>
        <dbReference type="Rhea" id="RHEA:13185"/>
        <dbReference type="ChEBI" id="CHEBI:15377"/>
        <dbReference type="ChEBI" id="CHEBI:28938"/>
        <dbReference type="ChEBI" id="CHEBI:57845"/>
        <dbReference type="ChEBI" id="CHEBI:58126"/>
        <dbReference type="EC" id="2.5.1.61"/>
    </reaction>
</comment>
<dbReference type="InterPro" id="IPR036803">
    <property type="entry name" value="Porphobilinogen_deaminase_C_sf"/>
</dbReference>
<protein>
    <recommendedName>
        <fullName evidence="5 9">Hydroxymethylbilane synthase</fullName>
        <ecNumber evidence="5 9">2.5.1.61</ecNumber>
    </recommendedName>
</protein>
<comment type="function">
    <text evidence="2">Tetrapolymerization of the monopyrrole PBG into the hydroxymethylbilane pre-uroporphyrinogen in several discrete steps.</text>
</comment>
<dbReference type="Pfam" id="PF03900">
    <property type="entry name" value="Porphobil_deamC"/>
    <property type="match status" value="1"/>
</dbReference>
<feature type="domain" description="Porphobilinogen deaminase N-terminal" evidence="10">
    <location>
        <begin position="13"/>
        <end position="224"/>
    </location>
</feature>
<dbReference type="Pfam" id="PF01379">
    <property type="entry name" value="Porphobil_deam"/>
    <property type="match status" value="1"/>
</dbReference>
<evidence type="ECO:0000313" key="12">
    <source>
        <dbReference type="EMBL" id="EYR62175.1"/>
    </source>
</evidence>
<dbReference type="FunFam" id="3.40.190.10:FF:000005">
    <property type="entry name" value="Porphobilinogen deaminase"/>
    <property type="match status" value="1"/>
</dbReference>
<dbReference type="InterPro" id="IPR022419">
    <property type="entry name" value="Porphobilin_deaminase_cofac_BS"/>
</dbReference>
<evidence type="ECO:0000259" key="10">
    <source>
        <dbReference type="Pfam" id="PF01379"/>
    </source>
</evidence>
<dbReference type="GO" id="GO:0006783">
    <property type="term" value="P:heme biosynthetic process"/>
    <property type="evidence" value="ECO:0007669"/>
    <property type="project" value="TreeGrafter"/>
</dbReference>
<dbReference type="PANTHER" id="PTHR11557:SF0">
    <property type="entry name" value="PORPHOBILINOGEN DEAMINASE"/>
    <property type="match status" value="1"/>
</dbReference>
<keyword evidence="6" id="KW-0808">Transferase</keyword>
<evidence type="ECO:0000256" key="2">
    <source>
        <dbReference type="ARBA" id="ARBA00002869"/>
    </source>
</evidence>
<evidence type="ECO:0000313" key="13">
    <source>
        <dbReference type="Proteomes" id="UP000019753"/>
    </source>
</evidence>
<evidence type="ECO:0000256" key="8">
    <source>
        <dbReference type="ARBA" id="ARBA00048169"/>
    </source>
</evidence>
<proteinExistence type="inferred from homology"/>
<organism evidence="12 13">
    <name type="scientific">Actinotalea ferrariae CF5-4</name>
    <dbReference type="NCBI Taxonomy" id="948458"/>
    <lineage>
        <taxon>Bacteria</taxon>
        <taxon>Bacillati</taxon>
        <taxon>Actinomycetota</taxon>
        <taxon>Actinomycetes</taxon>
        <taxon>Micrococcales</taxon>
        <taxon>Cellulomonadaceae</taxon>
        <taxon>Actinotalea</taxon>
    </lineage>
</organism>
<comment type="subunit">
    <text evidence="4">Monomer.</text>
</comment>
<dbReference type="OrthoDB" id="9810298at2"/>
<dbReference type="InterPro" id="IPR000860">
    <property type="entry name" value="HemC"/>
</dbReference>
<dbReference type="NCBIfam" id="TIGR00212">
    <property type="entry name" value="hemC"/>
    <property type="match status" value="1"/>
</dbReference>
<evidence type="ECO:0000256" key="3">
    <source>
        <dbReference type="ARBA" id="ARBA00005638"/>
    </source>
</evidence>
<sequence length="286" mass="28817">MTSTTDGTPERTVRVGTRGSALALTQTGHVADALVGTGALGDRPVALTRVRTEGDVSRASLTTLGGTGVFVAALRDALLAGTCDVAVHSLKDLPTAPADGLVVAAVPVRADHRDALCARDGLTLETLPHGARVGTGSPRRAAQLRATRPDLEVLDIRGNVDTRLGRVPGLGERADAPGDLDAVVLAAAGLARLGRLDAATELFDGTVMAPAPGQGALAVECRAEALGDGPAADPELAAALAALDHLPTRLAVTAERELLTALEAGCAAPIGALGHIDPDGHLTLDA</sequence>
<comment type="similarity">
    <text evidence="3">Belongs to the HMBS family.</text>
</comment>
<dbReference type="InterPro" id="IPR022418">
    <property type="entry name" value="Porphobilinogen_deaminase_C"/>
</dbReference>
<dbReference type="Gene3D" id="3.40.190.10">
    <property type="entry name" value="Periplasmic binding protein-like II"/>
    <property type="match status" value="2"/>
</dbReference>
<evidence type="ECO:0000256" key="5">
    <source>
        <dbReference type="ARBA" id="ARBA00012655"/>
    </source>
</evidence>
<dbReference type="AlphaFoldDB" id="A0A021VQ50"/>
<dbReference type="RefSeq" id="WP_052023191.1">
    <property type="nucleotide sequence ID" value="NZ_AXCW01000308.1"/>
</dbReference>
<feature type="non-terminal residue" evidence="12">
    <location>
        <position position="286"/>
    </location>
</feature>
<evidence type="ECO:0000256" key="4">
    <source>
        <dbReference type="ARBA" id="ARBA00011245"/>
    </source>
</evidence>
<name>A0A021VQ50_9CELL</name>
<comment type="cofactor">
    <cofactor evidence="1">
        <name>dipyrromethane</name>
        <dbReference type="ChEBI" id="CHEBI:60342"/>
    </cofactor>
</comment>
<dbReference type="EC" id="2.5.1.61" evidence="5 9"/>
<dbReference type="PANTHER" id="PTHR11557">
    <property type="entry name" value="PORPHOBILINOGEN DEAMINASE"/>
    <property type="match status" value="1"/>
</dbReference>
<keyword evidence="7" id="KW-0627">Porphyrin biosynthesis</keyword>
<dbReference type="SUPFAM" id="SSF53850">
    <property type="entry name" value="Periplasmic binding protein-like II"/>
    <property type="match status" value="1"/>
</dbReference>
<evidence type="ECO:0000259" key="11">
    <source>
        <dbReference type="Pfam" id="PF03900"/>
    </source>
</evidence>
<keyword evidence="13" id="KW-1185">Reference proteome</keyword>
<dbReference type="Proteomes" id="UP000019753">
    <property type="component" value="Unassembled WGS sequence"/>
</dbReference>
<dbReference type="EMBL" id="AXCW01000308">
    <property type="protein sequence ID" value="EYR62175.1"/>
    <property type="molecule type" value="Genomic_DNA"/>
</dbReference>
<dbReference type="PIRSF" id="PIRSF001438">
    <property type="entry name" value="4pyrrol_synth_OHMeBilane_synth"/>
    <property type="match status" value="1"/>
</dbReference>
<evidence type="ECO:0000256" key="9">
    <source>
        <dbReference type="NCBIfam" id="TIGR00212"/>
    </source>
</evidence>